<accession>A0ABT7EJW9</accession>
<keyword evidence="2" id="KW-1185">Reference proteome</keyword>
<dbReference type="PROSITE" id="PS51257">
    <property type="entry name" value="PROKAR_LIPOPROTEIN"/>
    <property type="match status" value="1"/>
</dbReference>
<evidence type="ECO:0000313" key="1">
    <source>
        <dbReference type="EMBL" id="MDK2595307.1"/>
    </source>
</evidence>
<proteinExistence type="predicted"/>
<name>A0ABT7EJW9_9GAMM</name>
<protein>
    <recommendedName>
        <fullName evidence="3">Lipoprotein</fullName>
    </recommendedName>
</protein>
<dbReference type="EMBL" id="JASJUT010000003">
    <property type="protein sequence ID" value="MDK2595307.1"/>
    <property type="molecule type" value="Genomic_DNA"/>
</dbReference>
<evidence type="ECO:0008006" key="3">
    <source>
        <dbReference type="Google" id="ProtNLM"/>
    </source>
</evidence>
<dbReference type="RefSeq" id="WP_284137054.1">
    <property type="nucleotide sequence ID" value="NZ_JASJUT010000003.1"/>
</dbReference>
<dbReference type="Proteomes" id="UP001231915">
    <property type="component" value="Unassembled WGS sequence"/>
</dbReference>
<sequence length="106" mass="11904">MRRRTFLISIGSLSLAGCAETILIGTASYYYREPLAQYYCNLLGCEDGEVSESELRVHVMEKTKHAAELAVQKGMEVSDEDILAQYEQEMLLARKALRNVGVKLTD</sequence>
<evidence type="ECO:0000313" key="2">
    <source>
        <dbReference type="Proteomes" id="UP001231915"/>
    </source>
</evidence>
<comment type="caution">
    <text evidence="1">The sequence shown here is derived from an EMBL/GenBank/DDBJ whole genome shotgun (WGS) entry which is preliminary data.</text>
</comment>
<gene>
    <name evidence="1" type="ORF">QNM18_09655</name>
</gene>
<reference evidence="1 2" key="1">
    <citation type="submission" date="2023-05" db="EMBL/GenBank/DDBJ databases">
        <title>Pseudoalteromonas ardens sp. nov., Pseudoalteromonas obscura sp. nov., and Pseudoalteromonas umbrosa sp. nov., isolated from the coral Montipora capitata.</title>
        <authorList>
            <person name="Thomas E.M."/>
            <person name="Smith E.M."/>
            <person name="Papke E."/>
            <person name="Shlafstein M.D."/>
            <person name="Oline D.K."/>
            <person name="Videau P."/>
            <person name="Saw J.H."/>
            <person name="Strangman W.K."/>
            <person name="Ushijima B."/>
        </authorList>
    </citation>
    <scope>NUCLEOTIDE SEQUENCE [LARGE SCALE GENOMIC DNA]</scope>
    <source>
        <strain evidence="1 2">P94</strain>
    </source>
</reference>
<organism evidence="1 2">
    <name type="scientific">Pseudoalteromonas obscura</name>
    <dbReference type="NCBI Taxonomy" id="3048491"/>
    <lineage>
        <taxon>Bacteria</taxon>
        <taxon>Pseudomonadati</taxon>
        <taxon>Pseudomonadota</taxon>
        <taxon>Gammaproteobacteria</taxon>
        <taxon>Alteromonadales</taxon>
        <taxon>Pseudoalteromonadaceae</taxon>
        <taxon>Pseudoalteromonas</taxon>
    </lineage>
</organism>